<accession>A0A3B1AI64</accession>
<evidence type="ECO:0000256" key="6">
    <source>
        <dbReference type="ARBA" id="ARBA00020416"/>
    </source>
</evidence>
<evidence type="ECO:0000256" key="2">
    <source>
        <dbReference type="ARBA" id="ARBA00004202"/>
    </source>
</evidence>
<comment type="catalytic activity">
    <reaction evidence="10">
        <text>[phosphate](n) + H2O = [phosphate](n-1) + phosphate + H(+)</text>
        <dbReference type="Rhea" id="RHEA:21528"/>
        <dbReference type="Rhea" id="RHEA-COMP:9859"/>
        <dbReference type="Rhea" id="RHEA-COMP:14279"/>
        <dbReference type="ChEBI" id="CHEBI:15377"/>
        <dbReference type="ChEBI" id="CHEBI:15378"/>
        <dbReference type="ChEBI" id="CHEBI:16838"/>
        <dbReference type="ChEBI" id="CHEBI:43474"/>
        <dbReference type="EC" id="3.6.1.11"/>
    </reaction>
</comment>
<dbReference type="FunFam" id="3.30.420.40:FF:000023">
    <property type="entry name" value="Guanosine-5'-triphosphate,3'-diphosphate pyrophosphatase"/>
    <property type="match status" value="1"/>
</dbReference>
<evidence type="ECO:0000256" key="7">
    <source>
        <dbReference type="ARBA" id="ARBA00022475"/>
    </source>
</evidence>
<evidence type="ECO:0000259" key="12">
    <source>
        <dbReference type="Pfam" id="PF21447"/>
    </source>
</evidence>
<dbReference type="Gene3D" id="3.30.420.150">
    <property type="entry name" value="Exopolyphosphatase. Domain 2"/>
    <property type="match status" value="1"/>
</dbReference>
<dbReference type="EC" id="3.6.1.11" evidence="5"/>
<dbReference type="GO" id="GO:0006798">
    <property type="term" value="P:polyphosphate catabolic process"/>
    <property type="evidence" value="ECO:0007669"/>
    <property type="project" value="TreeGrafter"/>
</dbReference>
<comment type="similarity">
    <text evidence="3">Belongs to the GppA/Ppx family.</text>
</comment>
<evidence type="ECO:0000256" key="8">
    <source>
        <dbReference type="ARBA" id="ARBA00022801"/>
    </source>
</evidence>
<dbReference type="GO" id="GO:0005886">
    <property type="term" value="C:plasma membrane"/>
    <property type="evidence" value="ECO:0007669"/>
    <property type="project" value="UniProtKB-SubCell"/>
</dbReference>
<dbReference type="AlphaFoldDB" id="A0A3B1AI64"/>
<dbReference type="Gene3D" id="1.10.3210.10">
    <property type="entry name" value="Hypothetical protein af1432"/>
    <property type="match status" value="1"/>
</dbReference>
<dbReference type="PANTHER" id="PTHR30005:SF14">
    <property type="entry name" value="EXOPOLYPHOSPHATASE"/>
    <property type="match status" value="1"/>
</dbReference>
<evidence type="ECO:0000313" key="13">
    <source>
        <dbReference type="EMBL" id="VAX01381.1"/>
    </source>
</evidence>
<dbReference type="PIRSF" id="PIRSF001267">
    <property type="entry name" value="Pyrophosphatase_GppA_Ppx"/>
    <property type="match status" value="1"/>
</dbReference>
<dbReference type="InterPro" id="IPR030673">
    <property type="entry name" value="PyroPPase_GppA_Ppx"/>
</dbReference>
<dbReference type="InterPro" id="IPR048950">
    <property type="entry name" value="Ppx_GppA_C"/>
</dbReference>
<dbReference type="Pfam" id="PF21447">
    <property type="entry name" value="Ppx-GppA_III"/>
    <property type="match status" value="1"/>
</dbReference>
<sequence>MNQDPEIIAAVDLGSNSFHMIVCRIQNEQIVVIDRLREMVRLAAGIDKKKLLSPDIQEKALDCLARFGQRLANIPSSCVRIVGTNTLRSAKNAGEFINKAEKCLGHSIEIISGVEEARIIYLGVAHSLATEEHRRLVMDIGGGSTELIVGEQFEPLYLESLYMGCVSMSQRFFKSGKITNKNIKKAKIAVEQELEPYINRLTHMQWQYAVGASGTIRAISKIVHAQGWADNGITPESLDKLLALLIEAGHIDKVKLEELDPERAPVFTGGLIILYVTFKCLNIKSMRVADGALREGLIHDLLGRMHHEDVRTKSIHALAERYHIDQDQASRVQATAKSCLKQLSSSWHLNTEEHCQWLEWAAKIYEIGLSIAHNGYHKHGAYIIEQSDIAGFSRQEQQLLSLIILSHRRKFPVDQLLELPSYWQDLATKLSIIFRLATLLNRSRTELTEPFKLSVLEKIIVIEFADDWLNKHSLTHADLLQENDFLEKLGYQLVLS</sequence>
<dbReference type="InterPro" id="IPR043129">
    <property type="entry name" value="ATPase_NBD"/>
</dbReference>
<dbReference type="PANTHER" id="PTHR30005">
    <property type="entry name" value="EXOPOLYPHOSPHATASE"/>
    <property type="match status" value="1"/>
</dbReference>
<evidence type="ECO:0000256" key="3">
    <source>
        <dbReference type="ARBA" id="ARBA00007125"/>
    </source>
</evidence>
<dbReference type="InterPro" id="IPR022371">
    <property type="entry name" value="Exopolyphosphatase"/>
</dbReference>
<evidence type="ECO:0000256" key="9">
    <source>
        <dbReference type="ARBA" id="ARBA00023136"/>
    </source>
</evidence>
<dbReference type="CDD" id="cd24053">
    <property type="entry name" value="ASKHA_NBD_EcPPX-GppA-like"/>
    <property type="match status" value="1"/>
</dbReference>
<evidence type="ECO:0000256" key="5">
    <source>
        <dbReference type="ARBA" id="ARBA00012451"/>
    </source>
</evidence>
<evidence type="ECO:0000256" key="1">
    <source>
        <dbReference type="ARBA" id="ARBA00001946"/>
    </source>
</evidence>
<dbReference type="InterPro" id="IPR003695">
    <property type="entry name" value="Ppx_GppA_N"/>
</dbReference>
<protein>
    <recommendedName>
        <fullName evidence="6">Exopolyphosphatase</fullName>
        <ecNumber evidence="5">3.6.1.11</ecNumber>
    </recommendedName>
</protein>
<comment type="subunit">
    <text evidence="4">Homodimer.</text>
</comment>
<feature type="domain" description="Ppx/GppA phosphatase N-terminal" evidence="11">
    <location>
        <begin position="21"/>
        <end position="303"/>
    </location>
</feature>
<name>A0A3B1AI64_9ZZZZ</name>
<evidence type="ECO:0000259" key="11">
    <source>
        <dbReference type="Pfam" id="PF02541"/>
    </source>
</evidence>
<comment type="cofactor">
    <cofactor evidence="1">
        <name>Mg(2+)</name>
        <dbReference type="ChEBI" id="CHEBI:18420"/>
    </cofactor>
</comment>
<dbReference type="Gene3D" id="3.30.420.40">
    <property type="match status" value="1"/>
</dbReference>
<keyword evidence="7" id="KW-1003">Cell membrane</keyword>
<gene>
    <name evidence="13" type="ORF">MNBD_GAMMA21-2627</name>
</gene>
<organism evidence="13">
    <name type="scientific">hydrothermal vent metagenome</name>
    <dbReference type="NCBI Taxonomy" id="652676"/>
    <lineage>
        <taxon>unclassified sequences</taxon>
        <taxon>metagenomes</taxon>
        <taxon>ecological metagenomes</taxon>
    </lineage>
</organism>
<dbReference type="InterPro" id="IPR050273">
    <property type="entry name" value="GppA/Ppx_hydrolase"/>
</dbReference>
<proteinExistence type="inferred from homology"/>
<evidence type="ECO:0000256" key="4">
    <source>
        <dbReference type="ARBA" id="ARBA00011738"/>
    </source>
</evidence>
<dbReference type="SUPFAM" id="SSF109604">
    <property type="entry name" value="HD-domain/PDEase-like"/>
    <property type="match status" value="1"/>
</dbReference>
<keyword evidence="8 13" id="KW-0378">Hydrolase</keyword>
<dbReference type="NCBIfam" id="TIGR03706">
    <property type="entry name" value="exo_poly_only"/>
    <property type="match status" value="1"/>
</dbReference>
<evidence type="ECO:0000256" key="10">
    <source>
        <dbReference type="ARBA" id="ARBA00047607"/>
    </source>
</evidence>
<dbReference type="EMBL" id="UOFR01000084">
    <property type="protein sequence ID" value="VAX01381.1"/>
    <property type="molecule type" value="Genomic_DNA"/>
</dbReference>
<reference evidence="13" key="1">
    <citation type="submission" date="2018-06" db="EMBL/GenBank/DDBJ databases">
        <authorList>
            <person name="Zhirakovskaya E."/>
        </authorList>
    </citation>
    <scope>NUCLEOTIDE SEQUENCE</scope>
</reference>
<dbReference type="FunFam" id="3.30.420.150:FF:000001">
    <property type="entry name" value="Guanosine-5'-triphosphate,3'-diphosphate pyrophosphatase"/>
    <property type="match status" value="1"/>
</dbReference>
<feature type="domain" description="Ppx/GppA phosphatase C-terminal" evidence="12">
    <location>
        <begin position="310"/>
        <end position="482"/>
    </location>
</feature>
<dbReference type="Pfam" id="PF02541">
    <property type="entry name" value="Ppx-GppA"/>
    <property type="match status" value="1"/>
</dbReference>
<comment type="subcellular location">
    <subcellularLocation>
        <location evidence="2">Cell membrane</location>
        <topology evidence="2">Peripheral membrane protein</topology>
    </subcellularLocation>
</comment>
<dbReference type="GO" id="GO:0004309">
    <property type="term" value="F:exopolyphosphatase activity"/>
    <property type="evidence" value="ECO:0007669"/>
    <property type="project" value="UniProtKB-EC"/>
</dbReference>
<dbReference type="SUPFAM" id="SSF53067">
    <property type="entry name" value="Actin-like ATPase domain"/>
    <property type="match status" value="2"/>
</dbReference>
<keyword evidence="9" id="KW-0472">Membrane</keyword>